<gene>
    <name evidence="9" type="ORF">N7449_012240</name>
</gene>
<dbReference type="OrthoDB" id="654211at2759"/>
<evidence type="ECO:0000256" key="5">
    <source>
        <dbReference type="ARBA" id="ARBA00022833"/>
    </source>
</evidence>
<dbReference type="GO" id="GO:0008270">
    <property type="term" value="F:zinc ion binding"/>
    <property type="evidence" value="ECO:0007669"/>
    <property type="project" value="UniProtKB-KW"/>
</dbReference>
<reference evidence="9" key="1">
    <citation type="submission" date="2022-11" db="EMBL/GenBank/DDBJ databases">
        <authorList>
            <person name="Petersen C."/>
        </authorList>
    </citation>
    <scope>NUCLEOTIDE SEQUENCE</scope>
    <source>
        <strain evidence="9">IBT 20477</strain>
    </source>
</reference>
<evidence type="ECO:0000256" key="3">
    <source>
        <dbReference type="ARBA" id="ARBA00022737"/>
    </source>
</evidence>
<dbReference type="InterPro" id="IPR051059">
    <property type="entry name" value="VerF-like"/>
</dbReference>
<name>A0A9W9LY02_9EURO</name>
<dbReference type="EMBL" id="JAPQKQ010000009">
    <property type="protein sequence ID" value="KAJ5182093.1"/>
    <property type="molecule type" value="Genomic_DNA"/>
</dbReference>
<evidence type="ECO:0000256" key="2">
    <source>
        <dbReference type="ARBA" id="ARBA00022723"/>
    </source>
</evidence>
<reference evidence="9" key="2">
    <citation type="journal article" date="2023" name="IMA Fungus">
        <title>Comparative genomic study of the Penicillium genus elucidates a diverse pangenome and 15 lateral gene transfer events.</title>
        <authorList>
            <person name="Petersen C."/>
            <person name="Sorensen T."/>
            <person name="Nielsen M.R."/>
            <person name="Sondergaard T.E."/>
            <person name="Sorensen J.L."/>
            <person name="Fitzpatrick D.A."/>
            <person name="Frisvad J.C."/>
            <person name="Nielsen K.L."/>
        </authorList>
    </citation>
    <scope>NUCLEOTIDE SEQUENCE</scope>
    <source>
        <strain evidence="9">IBT 20477</strain>
    </source>
</reference>
<accession>A0A9W9LY02</accession>
<feature type="domain" description="Xylanolytic transcriptional activator regulatory" evidence="8">
    <location>
        <begin position="195"/>
        <end position="385"/>
    </location>
</feature>
<organism evidence="9 10">
    <name type="scientific">Penicillium cf. viridicatum</name>
    <dbReference type="NCBI Taxonomy" id="2972119"/>
    <lineage>
        <taxon>Eukaryota</taxon>
        <taxon>Fungi</taxon>
        <taxon>Dikarya</taxon>
        <taxon>Ascomycota</taxon>
        <taxon>Pezizomycotina</taxon>
        <taxon>Eurotiomycetes</taxon>
        <taxon>Eurotiomycetidae</taxon>
        <taxon>Eurotiales</taxon>
        <taxon>Aspergillaceae</taxon>
        <taxon>Penicillium</taxon>
    </lineage>
</organism>
<dbReference type="GO" id="GO:0005634">
    <property type="term" value="C:nucleus"/>
    <property type="evidence" value="ECO:0007669"/>
    <property type="project" value="UniProtKB-SubCell"/>
</dbReference>
<evidence type="ECO:0000256" key="7">
    <source>
        <dbReference type="SAM" id="MobiDB-lite"/>
    </source>
</evidence>
<evidence type="ECO:0000256" key="4">
    <source>
        <dbReference type="ARBA" id="ARBA00022771"/>
    </source>
</evidence>
<feature type="region of interest" description="Disordered" evidence="7">
    <location>
        <begin position="1"/>
        <end position="51"/>
    </location>
</feature>
<dbReference type="GO" id="GO:0000785">
    <property type="term" value="C:chromatin"/>
    <property type="evidence" value="ECO:0007669"/>
    <property type="project" value="TreeGrafter"/>
</dbReference>
<keyword evidence="10" id="KW-1185">Reference proteome</keyword>
<dbReference type="Pfam" id="PF04082">
    <property type="entry name" value="Fungal_trans"/>
    <property type="match status" value="1"/>
</dbReference>
<keyword evidence="5" id="KW-0862">Zinc</keyword>
<dbReference type="PANTHER" id="PTHR40626">
    <property type="entry name" value="MIP31509P"/>
    <property type="match status" value="1"/>
</dbReference>
<dbReference type="AlphaFoldDB" id="A0A9W9LY02"/>
<dbReference type="InterPro" id="IPR007219">
    <property type="entry name" value="XnlR_reg_dom"/>
</dbReference>
<evidence type="ECO:0000256" key="6">
    <source>
        <dbReference type="ARBA" id="ARBA00023242"/>
    </source>
</evidence>
<dbReference type="GO" id="GO:0000981">
    <property type="term" value="F:DNA-binding transcription factor activity, RNA polymerase II-specific"/>
    <property type="evidence" value="ECO:0007669"/>
    <property type="project" value="InterPro"/>
</dbReference>
<comment type="caution">
    <text evidence="9">The sequence shown here is derived from an EMBL/GenBank/DDBJ whole genome shotgun (WGS) entry which is preliminary data.</text>
</comment>
<dbReference type="CDD" id="cd12148">
    <property type="entry name" value="fungal_TF_MHR"/>
    <property type="match status" value="1"/>
</dbReference>
<evidence type="ECO:0000313" key="9">
    <source>
        <dbReference type="EMBL" id="KAJ5182093.1"/>
    </source>
</evidence>
<comment type="subcellular location">
    <subcellularLocation>
        <location evidence="1">Nucleus</location>
    </subcellularLocation>
</comment>
<dbReference type="GO" id="GO:0000978">
    <property type="term" value="F:RNA polymerase II cis-regulatory region sequence-specific DNA binding"/>
    <property type="evidence" value="ECO:0007669"/>
    <property type="project" value="InterPro"/>
</dbReference>
<keyword evidence="4" id="KW-0863">Zinc-finger</keyword>
<evidence type="ECO:0000259" key="8">
    <source>
        <dbReference type="Pfam" id="PF04082"/>
    </source>
</evidence>
<feature type="compositionally biased region" description="Polar residues" evidence="7">
    <location>
        <begin position="1"/>
        <end position="10"/>
    </location>
</feature>
<dbReference type="PANTHER" id="PTHR40626:SF11">
    <property type="entry name" value="ZINC FINGER PROTEIN YPR022C"/>
    <property type="match status" value="1"/>
</dbReference>
<keyword evidence="2" id="KW-0479">Metal-binding</keyword>
<keyword evidence="3" id="KW-0677">Repeat</keyword>
<keyword evidence="6" id="KW-0539">Nucleus</keyword>
<protein>
    <recommendedName>
        <fullName evidence="8">Xylanolytic transcriptional activator regulatory domain-containing protein</fullName>
    </recommendedName>
</protein>
<dbReference type="Proteomes" id="UP001150942">
    <property type="component" value="Unassembled WGS sequence"/>
</dbReference>
<evidence type="ECO:0000313" key="10">
    <source>
        <dbReference type="Proteomes" id="UP001150942"/>
    </source>
</evidence>
<sequence length="642" mass="71571">MPSQQTQNPGRSRFASATPDSASSPESASMEAVITTSQEQDRERMSPRTLPSFPTAAAMQDIGLTSGLGLNDPLYAGILPSLLQPCHPQDQIFDSEPVFSFENGTVEQFFQSDIFLPISPKDLNTAFPVGLDERFTVPDLSPSQSDTQRSVASFALEDTDYALLQANVALFDPEGRLSNFQFPSKYAVVRFVKGFFSHMASNLPIVHGPTFQIIAVPSPLLLEIMACGALYVNESATATKMHMAALQLLSEIDEISLCENTDKEFKTWLLQAYLLGTYFATYSGGIRMERQITQTFCHSIQLAHEAIEVLMPSVPSTYKEWVDQETMRRCIAGSIIMGAALSATLKYQYFNIPFIHARFPLASPTAEWTKDENIWRLTPVMYSSDAAEKLFAGQKADLGITEFGFLTIVASVLYQICLFESYAGSTPSELCADFFRRLHNSLQSIDDMWRHQTADKDFFESSPSALTQCTRSFLDSAYYHLYGSQHLAIMKKLLYTWTNITGLDELQLLCANPHASILHIALLRAADSLRYDCRTGIKYLRKMAPFRFGPISANSICEGSLLLCWYLRAKQSCHPALERNPSVEALIEECAAELESLQSITAGQVEVLPLAVTAELIQEDSVWQWPPTLAKKLMDLISRIQL</sequence>
<evidence type="ECO:0000256" key="1">
    <source>
        <dbReference type="ARBA" id="ARBA00004123"/>
    </source>
</evidence>
<proteinExistence type="predicted"/>
<feature type="compositionally biased region" description="Low complexity" evidence="7">
    <location>
        <begin position="15"/>
        <end position="32"/>
    </location>
</feature>
<dbReference type="GO" id="GO:0006351">
    <property type="term" value="P:DNA-templated transcription"/>
    <property type="evidence" value="ECO:0007669"/>
    <property type="project" value="InterPro"/>
</dbReference>